<name>A0A098MBY0_9BACL</name>
<keyword evidence="2 7" id="KW-0813">Transport</keyword>
<proteinExistence type="inferred from homology"/>
<feature type="transmembrane region" description="Helical" evidence="7">
    <location>
        <begin position="232"/>
        <end position="253"/>
    </location>
</feature>
<dbReference type="OrthoDB" id="9771544at2"/>
<accession>A0A098MBY0</accession>
<feature type="domain" description="ABC transmembrane type-1" evidence="8">
    <location>
        <begin position="64"/>
        <end position="259"/>
    </location>
</feature>
<keyword evidence="3" id="KW-1003">Cell membrane</keyword>
<comment type="subcellular location">
    <subcellularLocation>
        <location evidence="1 7">Cell membrane</location>
        <topology evidence="1 7">Multi-pass membrane protein</topology>
    </subcellularLocation>
</comment>
<evidence type="ECO:0000256" key="6">
    <source>
        <dbReference type="ARBA" id="ARBA00023136"/>
    </source>
</evidence>
<dbReference type="eggNOG" id="COG0395">
    <property type="taxonomic scope" value="Bacteria"/>
</dbReference>
<gene>
    <name evidence="9" type="ORF">PWYN_06615</name>
</gene>
<feature type="transmembrane region" description="Helical" evidence="7">
    <location>
        <begin position="132"/>
        <end position="153"/>
    </location>
</feature>
<reference evidence="9 10" key="1">
    <citation type="submission" date="2014-08" db="EMBL/GenBank/DDBJ databases">
        <authorList>
            <person name="den Bakker H.C."/>
        </authorList>
    </citation>
    <scope>NUCLEOTIDE SEQUENCE [LARGE SCALE GENOMIC DNA]</scope>
    <source>
        <strain evidence="9 10">DSM 18334</strain>
    </source>
</reference>
<dbReference type="STRING" id="268407.PWYN_06615"/>
<dbReference type="Gene3D" id="1.10.3720.10">
    <property type="entry name" value="MetI-like"/>
    <property type="match status" value="1"/>
</dbReference>
<evidence type="ECO:0000256" key="2">
    <source>
        <dbReference type="ARBA" id="ARBA00022448"/>
    </source>
</evidence>
<comment type="caution">
    <text evidence="9">The sequence shown here is derived from an EMBL/GenBank/DDBJ whole genome shotgun (WGS) entry which is preliminary data.</text>
</comment>
<evidence type="ECO:0000259" key="8">
    <source>
        <dbReference type="PROSITE" id="PS50928"/>
    </source>
</evidence>
<evidence type="ECO:0000256" key="4">
    <source>
        <dbReference type="ARBA" id="ARBA00022692"/>
    </source>
</evidence>
<dbReference type="CDD" id="cd06261">
    <property type="entry name" value="TM_PBP2"/>
    <property type="match status" value="1"/>
</dbReference>
<keyword evidence="5 7" id="KW-1133">Transmembrane helix</keyword>
<dbReference type="PANTHER" id="PTHR43744:SF12">
    <property type="entry name" value="ABC TRANSPORTER PERMEASE PROTEIN MG189-RELATED"/>
    <property type="match status" value="1"/>
</dbReference>
<reference evidence="9 10" key="2">
    <citation type="submission" date="2014-10" db="EMBL/GenBank/DDBJ databases">
        <title>Comparative genomics of the Paenibacillus odorifer group.</title>
        <authorList>
            <person name="Tsai Y.-C."/>
            <person name="Martin N."/>
            <person name="Korlach J."/>
            <person name="Wiedmann M."/>
        </authorList>
    </citation>
    <scope>NUCLEOTIDE SEQUENCE [LARGE SCALE GENOMIC DNA]</scope>
    <source>
        <strain evidence="9 10">DSM 18334</strain>
    </source>
</reference>
<evidence type="ECO:0000256" key="5">
    <source>
        <dbReference type="ARBA" id="ARBA00022989"/>
    </source>
</evidence>
<dbReference type="RefSeq" id="WP_036649617.1">
    <property type="nucleotide sequence ID" value="NZ_JQCR01000002.1"/>
</dbReference>
<dbReference type="PROSITE" id="PS50928">
    <property type="entry name" value="ABC_TM1"/>
    <property type="match status" value="1"/>
</dbReference>
<sequence>MKWLYRLISACMAFLFAAPLVWMLVVSIKEEGMKIITVLDWFKPPYSLDVYKEILTGTKLTAWIGNSLLVAVLVMVLTVSVAALAGFALSKIPFRYRTFMFFVVLAGLLIPGEATIIPLYQVAKDMDLLNSYQGLIIPALASPVAVIVLKSFFDGIPNDLLESVQIDGGGTWRIFFRIVLPLTRPALASMAILTFIGSWNNFLWPFLSITDDNLFTLPMGIPTLMSQYSEDYVKPMVINAIASIPIIILFVTFERQIVKGISMSGIKG</sequence>
<evidence type="ECO:0000313" key="9">
    <source>
        <dbReference type="EMBL" id="KGE19057.1"/>
    </source>
</evidence>
<dbReference type="Pfam" id="PF00528">
    <property type="entry name" value="BPD_transp_1"/>
    <property type="match status" value="1"/>
</dbReference>
<protein>
    <submittedName>
        <fullName evidence="9">Sugar ABC transporter permease</fullName>
    </submittedName>
</protein>
<evidence type="ECO:0000313" key="10">
    <source>
        <dbReference type="Proteomes" id="UP000029734"/>
    </source>
</evidence>
<organism evidence="9 10">
    <name type="scientific">Paenibacillus wynnii</name>
    <dbReference type="NCBI Taxonomy" id="268407"/>
    <lineage>
        <taxon>Bacteria</taxon>
        <taxon>Bacillati</taxon>
        <taxon>Bacillota</taxon>
        <taxon>Bacilli</taxon>
        <taxon>Bacillales</taxon>
        <taxon>Paenibacillaceae</taxon>
        <taxon>Paenibacillus</taxon>
    </lineage>
</organism>
<feature type="transmembrane region" description="Helical" evidence="7">
    <location>
        <begin position="63"/>
        <end position="87"/>
    </location>
</feature>
<evidence type="ECO:0000256" key="3">
    <source>
        <dbReference type="ARBA" id="ARBA00022475"/>
    </source>
</evidence>
<dbReference type="GO" id="GO:0005886">
    <property type="term" value="C:plasma membrane"/>
    <property type="evidence" value="ECO:0007669"/>
    <property type="project" value="UniProtKB-SubCell"/>
</dbReference>
<dbReference type="InterPro" id="IPR035906">
    <property type="entry name" value="MetI-like_sf"/>
</dbReference>
<feature type="transmembrane region" description="Helical" evidence="7">
    <location>
        <begin position="174"/>
        <end position="196"/>
    </location>
</feature>
<dbReference type="GO" id="GO:0055085">
    <property type="term" value="P:transmembrane transport"/>
    <property type="evidence" value="ECO:0007669"/>
    <property type="project" value="InterPro"/>
</dbReference>
<dbReference type="PANTHER" id="PTHR43744">
    <property type="entry name" value="ABC TRANSPORTER PERMEASE PROTEIN MG189-RELATED-RELATED"/>
    <property type="match status" value="1"/>
</dbReference>
<dbReference type="SUPFAM" id="SSF161098">
    <property type="entry name" value="MetI-like"/>
    <property type="match status" value="1"/>
</dbReference>
<dbReference type="AlphaFoldDB" id="A0A098MBY0"/>
<evidence type="ECO:0000256" key="7">
    <source>
        <dbReference type="RuleBase" id="RU363032"/>
    </source>
</evidence>
<comment type="similarity">
    <text evidence="7">Belongs to the binding-protein-dependent transport system permease family.</text>
</comment>
<keyword evidence="6 7" id="KW-0472">Membrane</keyword>
<keyword evidence="4 7" id="KW-0812">Transmembrane</keyword>
<dbReference type="InterPro" id="IPR000515">
    <property type="entry name" value="MetI-like"/>
</dbReference>
<dbReference type="Proteomes" id="UP000029734">
    <property type="component" value="Unassembled WGS sequence"/>
</dbReference>
<feature type="transmembrane region" description="Helical" evidence="7">
    <location>
        <begin position="99"/>
        <end position="120"/>
    </location>
</feature>
<keyword evidence="10" id="KW-1185">Reference proteome</keyword>
<evidence type="ECO:0000256" key="1">
    <source>
        <dbReference type="ARBA" id="ARBA00004651"/>
    </source>
</evidence>
<dbReference type="EMBL" id="JQCR01000002">
    <property type="protein sequence ID" value="KGE19057.1"/>
    <property type="molecule type" value="Genomic_DNA"/>
</dbReference>